<sequence>MKRHDDKEITAQNLGEMLLRNNTSMTRGEFFHWLSPILSSKGSGIRCGDVAIPEGLGEKHYPVVMTDAAAVPEHGLTIDEMFGAALHVLEDPLIGAIIAENKVAWNDVDLDTVPNNGSGALFSVVINKKCKFTAIYESGPDYIRIASITGKTDDSIINPRYFIIEVDEYGAISCPSMVADDPSLQDKLAEMEADKSEN</sequence>
<dbReference type="AlphaFoldDB" id="A0A6I2RAQ0"/>
<accession>A0A6I2RAQ0</accession>
<name>A0A6I2RAQ0_FLAPL</name>
<organism evidence="1 2">
    <name type="scientific">Flavonifractor plautii</name>
    <name type="common">Fusobacterium plautii</name>
    <dbReference type="NCBI Taxonomy" id="292800"/>
    <lineage>
        <taxon>Bacteria</taxon>
        <taxon>Bacillati</taxon>
        <taxon>Bacillota</taxon>
        <taxon>Clostridia</taxon>
        <taxon>Eubacteriales</taxon>
        <taxon>Oscillospiraceae</taxon>
        <taxon>Flavonifractor</taxon>
    </lineage>
</organism>
<proteinExistence type="predicted"/>
<dbReference type="Proteomes" id="UP000434475">
    <property type="component" value="Unassembled WGS sequence"/>
</dbReference>
<reference evidence="1 2" key="1">
    <citation type="journal article" date="2019" name="Nat. Med.">
        <title>A library of human gut bacterial isolates paired with longitudinal multiomics data enables mechanistic microbiome research.</title>
        <authorList>
            <person name="Poyet M."/>
            <person name="Groussin M."/>
            <person name="Gibbons S.M."/>
            <person name="Avila-Pacheco J."/>
            <person name="Jiang X."/>
            <person name="Kearney S.M."/>
            <person name="Perrotta A.R."/>
            <person name="Berdy B."/>
            <person name="Zhao S."/>
            <person name="Lieberman T.D."/>
            <person name="Swanson P.K."/>
            <person name="Smith M."/>
            <person name="Roesemann S."/>
            <person name="Alexander J.E."/>
            <person name="Rich S.A."/>
            <person name="Livny J."/>
            <person name="Vlamakis H."/>
            <person name="Clish C."/>
            <person name="Bullock K."/>
            <person name="Deik A."/>
            <person name="Scott J."/>
            <person name="Pierce K.A."/>
            <person name="Xavier R.J."/>
            <person name="Alm E.J."/>
        </authorList>
    </citation>
    <scope>NUCLEOTIDE SEQUENCE [LARGE SCALE GENOMIC DNA]</scope>
    <source>
        <strain evidence="1 2">BIOML-A2</strain>
    </source>
</reference>
<protein>
    <submittedName>
        <fullName evidence="1">Uncharacterized protein</fullName>
    </submittedName>
</protein>
<evidence type="ECO:0000313" key="2">
    <source>
        <dbReference type="Proteomes" id="UP000434475"/>
    </source>
</evidence>
<comment type="caution">
    <text evidence="1">The sequence shown here is derived from an EMBL/GenBank/DDBJ whole genome shotgun (WGS) entry which is preliminary data.</text>
</comment>
<gene>
    <name evidence="1" type="ORF">GKE97_25885</name>
</gene>
<dbReference type="EMBL" id="WKPR01000057">
    <property type="protein sequence ID" value="MSB22889.1"/>
    <property type="molecule type" value="Genomic_DNA"/>
</dbReference>
<evidence type="ECO:0000313" key="1">
    <source>
        <dbReference type="EMBL" id="MSB22889.1"/>
    </source>
</evidence>
<dbReference type="RefSeq" id="WP_108981981.1">
    <property type="nucleotide sequence ID" value="NZ_WKPR01000057.1"/>
</dbReference>